<evidence type="ECO:0000256" key="1">
    <source>
        <dbReference type="ARBA" id="ARBA00004442"/>
    </source>
</evidence>
<dbReference type="InterPro" id="IPR012944">
    <property type="entry name" value="SusD_RagB_dom"/>
</dbReference>
<dbReference type="Pfam" id="PF07980">
    <property type="entry name" value="SusD_RagB"/>
    <property type="match status" value="1"/>
</dbReference>
<dbReference type="AlphaFoldDB" id="A0A1G9MI15"/>
<dbReference type="InterPro" id="IPR011990">
    <property type="entry name" value="TPR-like_helical_dom_sf"/>
</dbReference>
<dbReference type="EMBL" id="FNGS01000003">
    <property type="protein sequence ID" value="SDL73661.1"/>
    <property type="molecule type" value="Genomic_DNA"/>
</dbReference>
<evidence type="ECO:0000313" key="8">
    <source>
        <dbReference type="EMBL" id="SDL73661.1"/>
    </source>
</evidence>
<protein>
    <submittedName>
        <fullName evidence="8">SusD family protein</fullName>
    </submittedName>
</protein>
<evidence type="ECO:0000313" key="9">
    <source>
        <dbReference type="Proteomes" id="UP000198901"/>
    </source>
</evidence>
<evidence type="ECO:0000256" key="2">
    <source>
        <dbReference type="ARBA" id="ARBA00006275"/>
    </source>
</evidence>
<evidence type="ECO:0000259" key="6">
    <source>
        <dbReference type="Pfam" id="PF07980"/>
    </source>
</evidence>
<keyword evidence="5" id="KW-0998">Cell outer membrane</keyword>
<accession>A0A1G9MI15</accession>
<comment type="subcellular location">
    <subcellularLocation>
        <location evidence="1">Cell outer membrane</location>
    </subcellularLocation>
</comment>
<proteinExistence type="inferred from homology"/>
<dbReference type="STRING" id="563176.SAMN04488090_1605"/>
<gene>
    <name evidence="8" type="ORF">SAMN04488090_1605</name>
</gene>
<keyword evidence="4" id="KW-0472">Membrane</keyword>
<dbReference type="Pfam" id="PF14322">
    <property type="entry name" value="SusD-like_3"/>
    <property type="match status" value="1"/>
</dbReference>
<dbReference type="RefSeq" id="WP_093200160.1">
    <property type="nucleotide sequence ID" value="NZ_FNGS01000003.1"/>
</dbReference>
<keyword evidence="3" id="KW-0732">Signal</keyword>
<dbReference type="SUPFAM" id="SSF48452">
    <property type="entry name" value="TPR-like"/>
    <property type="match status" value="1"/>
</dbReference>
<dbReference type="PROSITE" id="PS51257">
    <property type="entry name" value="PROKAR_LIPOPROTEIN"/>
    <property type="match status" value="1"/>
</dbReference>
<comment type="similarity">
    <text evidence="2">Belongs to the SusD family.</text>
</comment>
<organism evidence="8 9">
    <name type="scientific">Siphonobacter aquaeclarae</name>
    <dbReference type="NCBI Taxonomy" id="563176"/>
    <lineage>
        <taxon>Bacteria</taxon>
        <taxon>Pseudomonadati</taxon>
        <taxon>Bacteroidota</taxon>
        <taxon>Cytophagia</taxon>
        <taxon>Cytophagales</taxon>
        <taxon>Cytophagaceae</taxon>
        <taxon>Siphonobacter</taxon>
    </lineage>
</organism>
<feature type="domain" description="SusD-like N-terminal" evidence="7">
    <location>
        <begin position="32"/>
        <end position="241"/>
    </location>
</feature>
<dbReference type="OrthoDB" id="621570at2"/>
<dbReference type="CDD" id="cd08977">
    <property type="entry name" value="SusD"/>
    <property type="match status" value="1"/>
</dbReference>
<name>A0A1G9MI15_9BACT</name>
<dbReference type="InterPro" id="IPR033985">
    <property type="entry name" value="SusD-like_N"/>
</dbReference>
<evidence type="ECO:0000256" key="3">
    <source>
        <dbReference type="ARBA" id="ARBA00022729"/>
    </source>
</evidence>
<sequence>MKRTHKYLLQIGFASVLLAGLSSCEKQLFEEPYKNLSPEQAFATAERIEKSAVGMYDKLQNPEYLGGRVLIYADIRSIDTNVPTFFGQMPNFNTLISSDATVANAWQGGYRTIYEANLFVKNLDANKSKVTDAKYTQYVSEAKFIRALSYYYLVSLWAQPYKFKADASHPGVPLILEAADDPFAATNQVARATVAQVYTQLETDLKAAIDGLPADYSDANFSNVARATKAAAQGLLARLYLDKGDYASAKTYADAVIASKKYSLNATPDVAFRTYTSPENIFSVAHNGADNPNTNNALGQHYAPDKRGDISISKDYTDLFEATDLRLTTLTKVSTSQTWTTKYTSVTDWAPILRYPEILLIKAEAEAQLASDVSQTAVDLVNQIRTRSKATAITAPAAKADLIDAILKERRRELSFEGHGIIDFLRTGRGIPAHSIVGAQPYGSNYVVLPLPLYDMQKNPKLVQNDGY</sequence>
<reference evidence="8 9" key="1">
    <citation type="submission" date="2016-10" db="EMBL/GenBank/DDBJ databases">
        <authorList>
            <person name="de Groot N.N."/>
        </authorList>
    </citation>
    <scope>NUCLEOTIDE SEQUENCE [LARGE SCALE GENOMIC DNA]</scope>
    <source>
        <strain evidence="8 9">DSM 21668</strain>
    </source>
</reference>
<dbReference type="Gene3D" id="1.25.40.390">
    <property type="match status" value="1"/>
</dbReference>
<evidence type="ECO:0000256" key="5">
    <source>
        <dbReference type="ARBA" id="ARBA00023237"/>
    </source>
</evidence>
<evidence type="ECO:0000256" key="4">
    <source>
        <dbReference type="ARBA" id="ARBA00023136"/>
    </source>
</evidence>
<keyword evidence="9" id="KW-1185">Reference proteome</keyword>
<dbReference type="GO" id="GO:0009279">
    <property type="term" value="C:cell outer membrane"/>
    <property type="evidence" value="ECO:0007669"/>
    <property type="project" value="UniProtKB-SubCell"/>
</dbReference>
<dbReference type="Proteomes" id="UP000198901">
    <property type="component" value="Unassembled WGS sequence"/>
</dbReference>
<feature type="domain" description="RagB/SusD" evidence="6">
    <location>
        <begin position="330"/>
        <end position="468"/>
    </location>
</feature>
<evidence type="ECO:0000259" key="7">
    <source>
        <dbReference type="Pfam" id="PF14322"/>
    </source>
</evidence>